<reference evidence="6 7" key="1">
    <citation type="journal article" date="2020" name="Microorganisms">
        <title>Osmotic Adaptation and Compatible Solute Biosynthesis of Phototrophic Bacteria as Revealed from Genome Analyses.</title>
        <authorList>
            <person name="Imhoff J.F."/>
            <person name="Rahn T."/>
            <person name="Kunzel S."/>
            <person name="Keller A."/>
            <person name="Neulinger S.C."/>
        </authorList>
    </citation>
    <scope>NUCLEOTIDE SEQUENCE [LARGE SCALE GENOMIC DNA]</scope>
    <source>
        <strain evidence="6 7">DSM 15382</strain>
    </source>
</reference>
<evidence type="ECO:0000256" key="4">
    <source>
        <dbReference type="ARBA" id="ARBA00023136"/>
    </source>
</evidence>
<evidence type="ECO:0000313" key="6">
    <source>
        <dbReference type="EMBL" id="MBK1657729.1"/>
    </source>
</evidence>
<sequence length="211" mass="21947">MIEILPEFLPRFLAGVAVNLQIAALSLLLGLLLGGPLALLLAAGRWAALPAGGVVAALRAAPSFVVMFFLLNVLPKEVALGGLRIPLGGLTAVVLAQAVYAVAYVADNGVVALRAQRAGDAATAVLFLPGLARAFFVLVMASATAAAVGTPEAVFVTLRAAERLPSLGDRVQLFLLVMLFFTVLLRSGFAAVTLLRHRLERRLAEDAALAT</sequence>
<evidence type="ECO:0000313" key="7">
    <source>
        <dbReference type="Proteomes" id="UP000697995"/>
    </source>
</evidence>
<dbReference type="Gene3D" id="1.10.3720.10">
    <property type="entry name" value="MetI-like"/>
    <property type="match status" value="1"/>
</dbReference>
<feature type="transmembrane region" description="Helical" evidence="5">
    <location>
        <begin position="126"/>
        <end position="148"/>
    </location>
</feature>
<comment type="subcellular location">
    <subcellularLocation>
        <location evidence="1">Membrane</location>
        <topology evidence="1">Multi-pass membrane protein</topology>
    </subcellularLocation>
</comment>
<dbReference type="EMBL" id="NRSG01000026">
    <property type="protein sequence ID" value="MBK1657729.1"/>
    <property type="molecule type" value="Genomic_DNA"/>
</dbReference>
<gene>
    <name evidence="6" type="ORF">CKO45_05730</name>
</gene>
<dbReference type="SUPFAM" id="SSF161098">
    <property type="entry name" value="MetI-like"/>
    <property type="match status" value="1"/>
</dbReference>
<feature type="transmembrane region" description="Helical" evidence="5">
    <location>
        <begin position="12"/>
        <end position="34"/>
    </location>
</feature>
<feature type="transmembrane region" description="Helical" evidence="5">
    <location>
        <begin position="46"/>
        <end position="71"/>
    </location>
</feature>
<keyword evidence="7" id="KW-1185">Reference proteome</keyword>
<feature type="transmembrane region" description="Helical" evidence="5">
    <location>
        <begin position="173"/>
        <end position="195"/>
    </location>
</feature>
<evidence type="ECO:0000256" key="3">
    <source>
        <dbReference type="ARBA" id="ARBA00022989"/>
    </source>
</evidence>
<keyword evidence="2 5" id="KW-0812">Transmembrane</keyword>
<feature type="transmembrane region" description="Helical" evidence="5">
    <location>
        <begin position="83"/>
        <end position="106"/>
    </location>
</feature>
<keyword evidence="3 5" id="KW-1133">Transmembrane helix</keyword>
<organism evidence="6 7">
    <name type="scientific">Paracraurococcus ruber</name>
    <dbReference type="NCBI Taxonomy" id="77675"/>
    <lineage>
        <taxon>Bacteria</taxon>
        <taxon>Pseudomonadati</taxon>
        <taxon>Pseudomonadota</taxon>
        <taxon>Alphaproteobacteria</taxon>
        <taxon>Acetobacterales</taxon>
        <taxon>Roseomonadaceae</taxon>
        <taxon>Paracraurococcus</taxon>
    </lineage>
</organism>
<comment type="caution">
    <text evidence="6">The sequence shown here is derived from an EMBL/GenBank/DDBJ whole genome shotgun (WGS) entry which is preliminary data.</text>
</comment>
<protein>
    <recommendedName>
        <fullName evidence="8">Amino acid ABC transporter permease</fullName>
    </recommendedName>
</protein>
<accession>A0ABS1CTM5</accession>
<evidence type="ECO:0000256" key="5">
    <source>
        <dbReference type="SAM" id="Phobius"/>
    </source>
</evidence>
<dbReference type="Proteomes" id="UP000697995">
    <property type="component" value="Unassembled WGS sequence"/>
</dbReference>
<evidence type="ECO:0008006" key="8">
    <source>
        <dbReference type="Google" id="ProtNLM"/>
    </source>
</evidence>
<dbReference type="InterPro" id="IPR035906">
    <property type="entry name" value="MetI-like_sf"/>
</dbReference>
<dbReference type="RefSeq" id="WP_133219563.1">
    <property type="nucleotide sequence ID" value="NZ_NRSG01000026.1"/>
</dbReference>
<proteinExistence type="predicted"/>
<evidence type="ECO:0000256" key="1">
    <source>
        <dbReference type="ARBA" id="ARBA00004141"/>
    </source>
</evidence>
<name>A0ABS1CTM5_9PROT</name>
<keyword evidence="4 5" id="KW-0472">Membrane</keyword>
<evidence type="ECO:0000256" key="2">
    <source>
        <dbReference type="ARBA" id="ARBA00022692"/>
    </source>
</evidence>